<keyword evidence="4" id="KW-0804">Transcription</keyword>
<keyword evidence="2" id="KW-0805">Transcription regulation</keyword>
<evidence type="ECO:0000256" key="3">
    <source>
        <dbReference type="ARBA" id="ARBA00023125"/>
    </source>
</evidence>
<dbReference type="PROSITE" id="PS51806">
    <property type="entry name" value="DOG1"/>
    <property type="match status" value="1"/>
</dbReference>
<dbReference type="PANTHER" id="PTHR45693:SF30">
    <property type="entry name" value="DOG1 DOMAIN-CONTAINING PROTEIN"/>
    <property type="match status" value="1"/>
</dbReference>
<dbReference type="Pfam" id="PF14144">
    <property type="entry name" value="DOG1"/>
    <property type="match status" value="1"/>
</dbReference>
<dbReference type="AlphaFoldDB" id="A0A0A9D0I8"/>
<organism evidence="7">
    <name type="scientific">Arundo donax</name>
    <name type="common">Giant reed</name>
    <name type="synonym">Donax arundinaceus</name>
    <dbReference type="NCBI Taxonomy" id="35708"/>
    <lineage>
        <taxon>Eukaryota</taxon>
        <taxon>Viridiplantae</taxon>
        <taxon>Streptophyta</taxon>
        <taxon>Embryophyta</taxon>
        <taxon>Tracheophyta</taxon>
        <taxon>Spermatophyta</taxon>
        <taxon>Magnoliopsida</taxon>
        <taxon>Liliopsida</taxon>
        <taxon>Poales</taxon>
        <taxon>Poaceae</taxon>
        <taxon>PACMAD clade</taxon>
        <taxon>Arundinoideae</taxon>
        <taxon>Arundineae</taxon>
        <taxon>Arundo</taxon>
    </lineage>
</organism>
<keyword evidence="5" id="KW-0539">Nucleus</keyword>
<sequence>MWKTPVERCFLWLGGFRSSELLKLLATHLEPLTEQQLASIRNLQQTSRQAEEDLSQGVRALQQSVAETLASGSLSRAGPSGCTGQMAVAMRKLGTLEHFLLQADNLRLQTLQQMQCILTTRQSARALLAISDYSSRLRALSSLWIARPRE</sequence>
<keyword evidence="3" id="KW-0238">DNA-binding</keyword>
<comment type="subcellular location">
    <subcellularLocation>
        <location evidence="1">Nucleus</location>
    </subcellularLocation>
</comment>
<dbReference type="EMBL" id="GBRH01216524">
    <property type="protein sequence ID" value="JAD81371.1"/>
    <property type="molecule type" value="Transcribed_RNA"/>
</dbReference>
<name>A0A0A9D0I8_ARUDO</name>
<evidence type="ECO:0000256" key="1">
    <source>
        <dbReference type="ARBA" id="ARBA00004123"/>
    </source>
</evidence>
<dbReference type="GO" id="GO:0005634">
    <property type="term" value="C:nucleus"/>
    <property type="evidence" value="ECO:0007669"/>
    <property type="project" value="UniProtKB-SubCell"/>
</dbReference>
<protein>
    <recommendedName>
        <fullName evidence="6">DOG1 domain-containing protein</fullName>
    </recommendedName>
</protein>
<evidence type="ECO:0000259" key="6">
    <source>
        <dbReference type="PROSITE" id="PS51806"/>
    </source>
</evidence>
<proteinExistence type="predicted"/>
<reference evidence="7" key="1">
    <citation type="submission" date="2014-09" db="EMBL/GenBank/DDBJ databases">
        <authorList>
            <person name="Magalhaes I.L.F."/>
            <person name="Oliveira U."/>
            <person name="Santos F.R."/>
            <person name="Vidigal T.H.D.A."/>
            <person name="Brescovit A.D."/>
            <person name="Santos A.J."/>
        </authorList>
    </citation>
    <scope>NUCLEOTIDE SEQUENCE</scope>
    <source>
        <tissue evidence="7">Shoot tissue taken approximately 20 cm above the soil surface</tissue>
    </source>
</reference>
<accession>A0A0A9D0I8</accession>
<dbReference type="GO" id="GO:0006351">
    <property type="term" value="P:DNA-templated transcription"/>
    <property type="evidence" value="ECO:0007669"/>
    <property type="project" value="InterPro"/>
</dbReference>
<evidence type="ECO:0000256" key="4">
    <source>
        <dbReference type="ARBA" id="ARBA00023163"/>
    </source>
</evidence>
<feature type="domain" description="DOG1" evidence="6">
    <location>
        <begin position="1"/>
        <end position="147"/>
    </location>
</feature>
<dbReference type="InterPro" id="IPR025422">
    <property type="entry name" value="TGA_domain"/>
</dbReference>
<dbReference type="PANTHER" id="PTHR45693">
    <property type="entry name" value="TRANSCRIPTION FACTOR TGA9"/>
    <property type="match status" value="1"/>
</dbReference>
<evidence type="ECO:0000256" key="5">
    <source>
        <dbReference type="ARBA" id="ARBA00023242"/>
    </source>
</evidence>
<evidence type="ECO:0000256" key="2">
    <source>
        <dbReference type="ARBA" id="ARBA00023015"/>
    </source>
</evidence>
<dbReference type="GO" id="GO:0043565">
    <property type="term" value="F:sequence-specific DNA binding"/>
    <property type="evidence" value="ECO:0007669"/>
    <property type="project" value="InterPro"/>
</dbReference>
<evidence type="ECO:0000313" key="7">
    <source>
        <dbReference type="EMBL" id="JAD81371.1"/>
    </source>
</evidence>
<reference evidence="7" key="2">
    <citation type="journal article" date="2015" name="Data Brief">
        <title>Shoot transcriptome of the giant reed, Arundo donax.</title>
        <authorList>
            <person name="Barrero R.A."/>
            <person name="Guerrero F.D."/>
            <person name="Moolhuijzen P."/>
            <person name="Goolsby J.A."/>
            <person name="Tidwell J."/>
            <person name="Bellgard S.E."/>
            <person name="Bellgard M.I."/>
        </authorList>
    </citation>
    <scope>NUCLEOTIDE SEQUENCE</scope>
    <source>
        <tissue evidence="7">Shoot tissue taken approximately 20 cm above the soil surface</tissue>
    </source>
</reference>